<dbReference type="AlphaFoldDB" id="A0A7S3CDR6"/>
<sequence>MMSSSSGARALAGSRRLLLSSTGTRGTQPQYLEATSTNQSGAALGRVEVTRLAHCVHGNGGFMVAQEEAAGSRWQSIFGIHGTRGFAASASPSDENETVGETVKEKGKPAAGKAQRKTRAKSKEKAEKGGADGGAQAGTTLTIKDLAEFASAEEGDHDETKFGRAARKPGFPSVDVSSLAAALGKKGPAPLLPEGLPKGLRLELLSGPEVTVRPEVATFLRSVLSGGDQSEGCSKRLVSGPRGSGKSVLLALLAACARLQGWVVLYVPTATSLTSGGRFKFCERTGLWDNPDACSRVIADLAAAHRGDLVDLGLSHLLPDEDGAEGDDEESADALCDLISSLVGQTSKPFLVCVDDYNALFGYTGYREVSGRKVSPHDLKSVCALRMLERPEIVRGAAVCSASASLPIRSGTRVASDGDVEEHVAKGLTYEEAVAVWGKRGQSEPKPRSREEQTLRNFVMGVSGNGHAIRDYAAML</sequence>
<evidence type="ECO:0000256" key="5">
    <source>
        <dbReference type="ARBA" id="ARBA00023128"/>
    </source>
</evidence>
<dbReference type="InterPro" id="IPR019368">
    <property type="entry name" value="Ribosomal_mS29"/>
</dbReference>
<organism evidence="9">
    <name type="scientific">Chloropicon roscoffensis</name>
    <dbReference type="NCBI Taxonomy" id="1461544"/>
    <lineage>
        <taxon>Eukaryota</taxon>
        <taxon>Viridiplantae</taxon>
        <taxon>Chlorophyta</taxon>
        <taxon>Chloropicophyceae</taxon>
        <taxon>Chloropicales</taxon>
        <taxon>Chloropicaceae</taxon>
        <taxon>Chloropicon</taxon>
    </lineage>
</organism>
<evidence type="ECO:0000256" key="4">
    <source>
        <dbReference type="ARBA" id="ARBA00022980"/>
    </source>
</evidence>
<accession>A0A7S3CDR6</accession>
<reference evidence="9" key="1">
    <citation type="submission" date="2021-01" db="EMBL/GenBank/DDBJ databases">
        <authorList>
            <person name="Corre E."/>
            <person name="Pelletier E."/>
            <person name="Niang G."/>
            <person name="Scheremetjew M."/>
            <person name="Finn R."/>
            <person name="Kale V."/>
            <person name="Holt S."/>
            <person name="Cochrane G."/>
            <person name="Meng A."/>
            <person name="Brown T."/>
            <person name="Cohen L."/>
        </authorList>
    </citation>
    <scope>NUCLEOTIDE SEQUENCE</scope>
    <source>
        <strain evidence="9">RCC1871</strain>
    </source>
</reference>
<dbReference type="GO" id="GO:0005763">
    <property type="term" value="C:mitochondrial small ribosomal subunit"/>
    <property type="evidence" value="ECO:0007669"/>
    <property type="project" value="TreeGrafter"/>
</dbReference>
<proteinExistence type="inferred from homology"/>
<dbReference type="SUPFAM" id="SSF52540">
    <property type="entry name" value="P-loop containing nucleoside triphosphate hydrolases"/>
    <property type="match status" value="1"/>
</dbReference>
<dbReference type="PANTHER" id="PTHR12810">
    <property type="entry name" value="MITOCHONDRIAL 28S RIBOSOMAL PROTEIN S29"/>
    <property type="match status" value="1"/>
</dbReference>
<gene>
    <name evidence="9" type="ORF">CROS1456_LOCUS4553</name>
</gene>
<dbReference type="Pfam" id="PF10236">
    <property type="entry name" value="DAP3"/>
    <property type="match status" value="2"/>
</dbReference>
<comment type="subcellular location">
    <subcellularLocation>
        <location evidence="1">Mitochondrion</location>
    </subcellularLocation>
</comment>
<name>A0A7S3CDR6_9CHLO</name>
<dbReference type="EMBL" id="HBHZ01005874">
    <property type="protein sequence ID" value="CAE0191463.1"/>
    <property type="molecule type" value="Transcribed_RNA"/>
</dbReference>
<evidence type="ECO:0000256" key="1">
    <source>
        <dbReference type="ARBA" id="ARBA00004173"/>
    </source>
</evidence>
<dbReference type="PANTHER" id="PTHR12810:SF0">
    <property type="entry name" value="SMALL RIBOSOMAL SUBUNIT PROTEIN MS29"/>
    <property type="match status" value="1"/>
</dbReference>
<feature type="compositionally biased region" description="Basic and acidic residues" evidence="8">
    <location>
        <begin position="121"/>
        <end position="130"/>
    </location>
</feature>
<keyword evidence="4" id="KW-0689">Ribosomal protein</keyword>
<keyword evidence="3" id="KW-0809">Transit peptide</keyword>
<keyword evidence="6" id="KW-0687">Ribonucleoprotein</keyword>
<dbReference type="InterPro" id="IPR027417">
    <property type="entry name" value="P-loop_NTPase"/>
</dbReference>
<evidence type="ECO:0000256" key="7">
    <source>
        <dbReference type="ARBA" id="ARBA00035140"/>
    </source>
</evidence>
<comment type="similarity">
    <text evidence="2">Belongs to the mitochondrion-specific ribosomal protein mS29 family.</text>
</comment>
<evidence type="ECO:0000256" key="6">
    <source>
        <dbReference type="ARBA" id="ARBA00023274"/>
    </source>
</evidence>
<evidence type="ECO:0000256" key="2">
    <source>
        <dbReference type="ARBA" id="ARBA00009863"/>
    </source>
</evidence>
<dbReference type="Gene3D" id="3.40.50.300">
    <property type="entry name" value="P-loop containing nucleotide triphosphate hydrolases"/>
    <property type="match status" value="1"/>
</dbReference>
<protein>
    <recommendedName>
        <fullName evidence="7">Small ribosomal subunit protein mS29</fullName>
    </recommendedName>
</protein>
<evidence type="ECO:0000313" key="9">
    <source>
        <dbReference type="EMBL" id="CAE0191463.1"/>
    </source>
</evidence>
<keyword evidence="5" id="KW-0496">Mitochondrion</keyword>
<evidence type="ECO:0000256" key="8">
    <source>
        <dbReference type="SAM" id="MobiDB-lite"/>
    </source>
</evidence>
<dbReference type="GO" id="GO:0003735">
    <property type="term" value="F:structural constituent of ribosome"/>
    <property type="evidence" value="ECO:0007669"/>
    <property type="project" value="TreeGrafter"/>
</dbReference>
<feature type="region of interest" description="Disordered" evidence="8">
    <location>
        <begin position="88"/>
        <end position="138"/>
    </location>
</feature>
<evidence type="ECO:0000256" key="3">
    <source>
        <dbReference type="ARBA" id="ARBA00022946"/>
    </source>
</evidence>